<comment type="caution">
    <text evidence="1">The sequence shown here is derived from an EMBL/GenBank/DDBJ whole genome shotgun (WGS) entry which is preliminary data.</text>
</comment>
<reference evidence="1 2" key="1">
    <citation type="journal article" date="2019" name="Sci. Rep.">
        <title>Orb-weaving spider Araneus ventricosus genome elucidates the spidroin gene catalogue.</title>
        <authorList>
            <person name="Kono N."/>
            <person name="Nakamura H."/>
            <person name="Ohtoshi R."/>
            <person name="Moran D.A.P."/>
            <person name="Shinohara A."/>
            <person name="Yoshida Y."/>
            <person name="Fujiwara M."/>
            <person name="Mori M."/>
            <person name="Tomita M."/>
            <person name="Arakawa K."/>
        </authorList>
    </citation>
    <scope>NUCLEOTIDE SEQUENCE [LARGE SCALE GENOMIC DNA]</scope>
</reference>
<proteinExistence type="predicted"/>
<dbReference type="GO" id="GO:0003676">
    <property type="term" value="F:nucleic acid binding"/>
    <property type="evidence" value="ECO:0007669"/>
    <property type="project" value="InterPro"/>
</dbReference>
<evidence type="ECO:0000313" key="1">
    <source>
        <dbReference type="EMBL" id="GBM83559.1"/>
    </source>
</evidence>
<protein>
    <submittedName>
        <fullName evidence="1">Uncharacterized protein</fullName>
    </submittedName>
</protein>
<keyword evidence="2" id="KW-1185">Reference proteome</keyword>
<dbReference type="OrthoDB" id="6432521at2759"/>
<dbReference type="Proteomes" id="UP000499080">
    <property type="component" value="Unassembled WGS sequence"/>
</dbReference>
<dbReference type="PANTHER" id="PTHR47326:SF1">
    <property type="entry name" value="HTH PSQ-TYPE DOMAIN-CONTAINING PROTEIN"/>
    <property type="match status" value="1"/>
</dbReference>
<accession>A0A4Y2J1W5</accession>
<dbReference type="PANTHER" id="PTHR47326">
    <property type="entry name" value="TRANSPOSABLE ELEMENT TC3 TRANSPOSASE-LIKE PROTEIN"/>
    <property type="match status" value="1"/>
</dbReference>
<sequence length="146" mass="16832">MKPVHLFHYGDSGVRTTFALEFLARMLVYVTWPWNILWSNEAHFCLNGHINTHNCRIWAVENPHVIQEQLLHHDKVTVWCSVTATFIIGSYCFEEITANGIQTCSVTGQRYCDMRRDFVIHNFNGVDAFRTSFSCSVAHLLTLIVV</sequence>
<dbReference type="Gene3D" id="3.30.420.10">
    <property type="entry name" value="Ribonuclease H-like superfamily/Ribonuclease H"/>
    <property type="match status" value="1"/>
</dbReference>
<organism evidence="1 2">
    <name type="scientific">Araneus ventricosus</name>
    <name type="common">Orbweaver spider</name>
    <name type="synonym">Epeira ventricosa</name>
    <dbReference type="NCBI Taxonomy" id="182803"/>
    <lineage>
        <taxon>Eukaryota</taxon>
        <taxon>Metazoa</taxon>
        <taxon>Ecdysozoa</taxon>
        <taxon>Arthropoda</taxon>
        <taxon>Chelicerata</taxon>
        <taxon>Arachnida</taxon>
        <taxon>Araneae</taxon>
        <taxon>Araneomorphae</taxon>
        <taxon>Entelegynae</taxon>
        <taxon>Araneoidea</taxon>
        <taxon>Araneidae</taxon>
        <taxon>Araneus</taxon>
    </lineage>
</organism>
<gene>
    <name evidence="1" type="ORF">AVEN_74946_1</name>
</gene>
<name>A0A4Y2J1W5_ARAVE</name>
<dbReference type="EMBL" id="BGPR01003091">
    <property type="protein sequence ID" value="GBM83559.1"/>
    <property type="molecule type" value="Genomic_DNA"/>
</dbReference>
<dbReference type="AlphaFoldDB" id="A0A4Y2J1W5"/>
<evidence type="ECO:0000313" key="2">
    <source>
        <dbReference type="Proteomes" id="UP000499080"/>
    </source>
</evidence>
<dbReference type="InterPro" id="IPR036397">
    <property type="entry name" value="RNaseH_sf"/>
</dbReference>